<feature type="signal peptide" evidence="1">
    <location>
        <begin position="1"/>
        <end position="19"/>
    </location>
</feature>
<dbReference type="AlphaFoldDB" id="A0A6P1M5M5"/>
<protein>
    <recommendedName>
        <fullName evidence="4">YHS domain-containing protein</fullName>
    </recommendedName>
</protein>
<sequence>MKKSILTVLLITAASAVFAEPQTTCPVMGGKINKELYTDTNGYRIYVCCKGCIKAVKANPEKYIEKMQADGIELEKTPAK</sequence>
<evidence type="ECO:0000313" key="2">
    <source>
        <dbReference type="EMBL" id="QHI70089.1"/>
    </source>
</evidence>
<reference evidence="2 3" key="1">
    <citation type="submission" date="2020-01" db="EMBL/GenBank/DDBJ databases">
        <title>Ponticoccus aerotolerans gen. nov., sp. nov., an anaerobic bacterium and proposal of Ponticoccusceae fam. nov., Ponticoccusles ord. nov. and Ponticoccuse classis nov. in the phylum Kiritimatiellaeota.</title>
        <authorList>
            <person name="Zhou L.Y."/>
            <person name="Du Z.J."/>
        </authorList>
    </citation>
    <scope>NUCLEOTIDE SEQUENCE [LARGE SCALE GENOMIC DNA]</scope>
    <source>
        <strain evidence="2 3">S-5007</strain>
    </source>
</reference>
<evidence type="ECO:0008006" key="4">
    <source>
        <dbReference type="Google" id="ProtNLM"/>
    </source>
</evidence>
<dbReference type="RefSeq" id="WP_160629268.1">
    <property type="nucleotide sequence ID" value="NZ_CP047593.1"/>
</dbReference>
<organism evidence="2 3">
    <name type="scientific">Tichowtungia aerotolerans</name>
    <dbReference type="NCBI Taxonomy" id="2697043"/>
    <lineage>
        <taxon>Bacteria</taxon>
        <taxon>Pseudomonadati</taxon>
        <taxon>Kiritimatiellota</taxon>
        <taxon>Tichowtungiia</taxon>
        <taxon>Tichowtungiales</taxon>
        <taxon>Tichowtungiaceae</taxon>
        <taxon>Tichowtungia</taxon>
    </lineage>
</organism>
<evidence type="ECO:0000313" key="3">
    <source>
        <dbReference type="Proteomes" id="UP000464954"/>
    </source>
</evidence>
<gene>
    <name evidence="2" type="ORF">GT409_11745</name>
</gene>
<name>A0A6P1M5M5_9BACT</name>
<feature type="chain" id="PRO_5027049370" description="YHS domain-containing protein" evidence="1">
    <location>
        <begin position="20"/>
        <end position="80"/>
    </location>
</feature>
<dbReference type="EMBL" id="CP047593">
    <property type="protein sequence ID" value="QHI70089.1"/>
    <property type="molecule type" value="Genomic_DNA"/>
</dbReference>
<dbReference type="KEGG" id="taer:GT409_11745"/>
<accession>A0A6P1M5M5</accession>
<keyword evidence="3" id="KW-1185">Reference proteome</keyword>
<proteinExistence type="predicted"/>
<keyword evidence="1" id="KW-0732">Signal</keyword>
<evidence type="ECO:0000256" key="1">
    <source>
        <dbReference type="SAM" id="SignalP"/>
    </source>
</evidence>
<dbReference type="Proteomes" id="UP000464954">
    <property type="component" value="Chromosome"/>
</dbReference>